<reference evidence="1" key="1">
    <citation type="submission" date="2020-05" db="EMBL/GenBank/DDBJ databases">
        <title>Large-scale comparative analyses of tick genomes elucidate their genetic diversity and vector capacities.</title>
        <authorList>
            <person name="Jia N."/>
            <person name="Wang J."/>
            <person name="Shi W."/>
            <person name="Du L."/>
            <person name="Sun Y."/>
            <person name="Zhan W."/>
            <person name="Jiang J."/>
            <person name="Wang Q."/>
            <person name="Zhang B."/>
            <person name="Ji P."/>
            <person name="Sakyi L.B."/>
            <person name="Cui X."/>
            <person name="Yuan T."/>
            <person name="Jiang B."/>
            <person name="Yang W."/>
            <person name="Lam T.T.-Y."/>
            <person name="Chang Q."/>
            <person name="Ding S."/>
            <person name="Wang X."/>
            <person name="Zhu J."/>
            <person name="Ruan X."/>
            <person name="Zhao L."/>
            <person name="Wei J."/>
            <person name="Que T."/>
            <person name="Du C."/>
            <person name="Cheng J."/>
            <person name="Dai P."/>
            <person name="Han X."/>
            <person name="Huang E."/>
            <person name="Gao Y."/>
            <person name="Liu J."/>
            <person name="Shao H."/>
            <person name="Ye R."/>
            <person name="Li L."/>
            <person name="Wei W."/>
            <person name="Wang X."/>
            <person name="Wang C."/>
            <person name="Yang T."/>
            <person name="Huo Q."/>
            <person name="Li W."/>
            <person name="Guo W."/>
            <person name="Chen H."/>
            <person name="Zhou L."/>
            <person name="Ni X."/>
            <person name="Tian J."/>
            <person name="Zhou Y."/>
            <person name="Sheng Y."/>
            <person name="Liu T."/>
            <person name="Pan Y."/>
            <person name="Xia L."/>
            <person name="Li J."/>
            <person name="Zhao F."/>
            <person name="Cao W."/>
        </authorList>
    </citation>
    <scope>NUCLEOTIDE SEQUENCE</scope>
    <source>
        <strain evidence="1">Hyas-2018</strain>
    </source>
</reference>
<dbReference type="EMBL" id="CM023486">
    <property type="protein sequence ID" value="KAH6927918.1"/>
    <property type="molecule type" value="Genomic_DNA"/>
</dbReference>
<proteinExistence type="predicted"/>
<organism evidence="1 2">
    <name type="scientific">Hyalomma asiaticum</name>
    <name type="common">Tick</name>
    <dbReference type="NCBI Taxonomy" id="266040"/>
    <lineage>
        <taxon>Eukaryota</taxon>
        <taxon>Metazoa</taxon>
        <taxon>Ecdysozoa</taxon>
        <taxon>Arthropoda</taxon>
        <taxon>Chelicerata</taxon>
        <taxon>Arachnida</taxon>
        <taxon>Acari</taxon>
        <taxon>Parasitiformes</taxon>
        <taxon>Ixodida</taxon>
        <taxon>Ixodoidea</taxon>
        <taxon>Ixodidae</taxon>
        <taxon>Hyalomminae</taxon>
        <taxon>Hyalomma</taxon>
    </lineage>
</organism>
<accession>A0ACB7S2P6</accession>
<gene>
    <name evidence="1" type="ORF">HPB50_009961</name>
</gene>
<dbReference type="Proteomes" id="UP000821845">
    <property type="component" value="Chromosome 6"/>
</dbReference>
<comment type="caution">
    <text evidence="1">The sequence shown here is derived from an EMBL/GenBank/DDBJ whole genome shotgun (WGS) entry which is preliminary data.</text>
</comment>
<name>A0ACB7S2P6_HYAAI</name>
<protein>
    <submittedName>
        <fullName evidence="1">Uncharacterized protein</fullName>
    </submittedName>
</protein>
<evidence type="ECO:0000313" key="2">
    <source>
        <dbReference type="Proteomes" id="UP000821845"/>
    </source>
</evidence>
<evidence type="ECO:0000313" key="1">
    <source>
        <dbReference type="EMBL" id="KAH6927918.1"/>
    </source>
</evidence>
<keyword evidence="2" id="KW-1185">Reference proteome</keyword>
<sequence>MASASTPNAIHFKGFDDVLEARPVQPVGDDFPAPLPACSLCSVVSREHYFLSCKHAYCVPCFFGIVKKNASTNSLHCPVDGKNFRPRKELPKSTIDTERVRGLLVRCWNEDNGCGYTGTLQDMPAHFRGCEFYRVTCCLCSASLLRPELASHVEESHAKRRSKRHDAAVDASDDTASKVPTSVGLSEDSKNVGHFPESLSAGDGFRQLAEAAATRAASQTADRINEHNEKFLLEVLSGLELVKDRVFAVAEAINMNFPPRPAGSEDTFHSEPVAKASEQIRHMEYKWVTGTVFQISASLKVHRGEDERGRQLCWPFRRICQFRLIDGTGTNVVRSFTPAQVFNSDDAATPLSDQLVSGWLDIATIDRATFERDYVVGDAVTIIFTTTSLLD</sequence>